<protein>
    <submittedName>
        <fullName evidence="1">Uncharacterized protein</fullName>
    </submittedName>
</protein>
<reference evidence="1 2" key="1">
    <citation type="journal article" date="2018" name="Sci. Rep.">
        <title>Genomic signatures of local adaptation to the degree of environmental predictability in rotifers.</title>
        <authorList>
            <person name="Franch-Gras L."/>
            <person name="Hahn C."/>
            <person name="Garcia-Roger E.M."/>
            <person name="Carmona M.J."/>
            <person name="Serra M."/>
            <person name="Gomez A."/>
        </authorList>
    </citation>
    <scope>NUCLEOTIDE SEQUENCE [LARGE SCALE GENOMIC DNA]</scope>
    <source>
        <strain evidence="1">HYR1</strain>
    </source>
</reference>
<organism evidence="1 2">
    <name type="scientific">Brachionus plicatilis</name>
    <name type="common">Marine rotifer</name>
    <name type="synonym">Brachionus muelleri</name>
    <dbReference type="NCBI Taxonomy" id="10195"/>
    <lineage>
        <taxon>Eukaryota</taxon>
        <taxon>Metazoa</taxon>
        <taxon>Spiralia</taxon>
        <taxon>Gnathifera</taxon>
        <taxon>Rotifera</taxon>
        <taxon>Eurotatoria</taxon>
        <taxon>Monogononta</taxon>
        <taxon>Pseudotrocha</taxon>
        <taxon>Ploima</taxon>
        <taxon>Brachionidae</taxon>
        <taxon>Brachionus</taxon>
    </lineage>
</organism>
<proteinExistence type="predicted"/>
<sequence>MTFSPLQLSWQIFFFSQLVSDLAGFLSEEFSSSSFFVSSNGIHGVAPLPFAAHRSLIGGARKLRMKDCAIKKNNKVPQMINRRFFMMKNLNFSKKKRWFFDFLTNYGLSFGAPYLIIPKSYKSSNQARNRIYKSVYKKFYDFPSHTLTCD</sequence>
<name>A0A3M7RLN4_BRAPC</name>
<keyword evidence="2" id="KW-1185">Reference proteome</keyword>
<dbReference type="AlphaFoldDB" id="A0A3M7RLN4"/>
<dbReference type="EMBL" id="REGN01003114">
    <property type="protein sequence ID" value="RNA24456.1"/>
    <property type="molecule type" value="Genomic_DNA"/>
</dbReference>
<dbReference type="Proteomes" id="UP000276133">
    <property type="component" value="Unassembled WGS sequence"/>
</dbReference>
<comment type="caution">
    <text evidence="1">The sequence shown here is derived from an EMBL/GenBank/DDBJ whole genome shotgun (WGS) entry which is preliminary data.</text>
</comment>
<evidence type="ECO:0000313" key="1">
    <source>
        <dbReference type="EMBL" id="RNA24456.1"/>
    </source>
</evidence>
<gene>
    <name evidence="1" type="ORF">BpHYR1_051881</name>
</gene>
<accession>A0A3M7RLN4</accession>
<evidence type="ECO:0000313" key="2">
    <source>
        <dbReference type="Proteomes" id="UP000276133"/>
    </source>
</evidence>